<dbReference type="OrthoDB" id="266138at2759"/>
<feature type="domain" description="U2A'/phosphoprotein 32 family A C-terminal" evidence="3">
    <location>
        <begin position="427"/>
        <end position="445"/>
    </location>
</feature>
<dbReference type="SMART" id="SM00369">
    <property type="entry name" value="LRR_TYP"/>
    <property type="match status" value="5"/>
</dbReference>
<dbReference type="Proteomes" id="UP000053599">
    <property type="component" value="Unassembled WGS sequence"/>
</dbReference>
<dbReference type="PROSITE" id="PS51450">
    <property type="entry name" value="LRR"/>
    <property type="match status" value="8"/>
</dbReference>
<evidence type="ECO:0000259" key="3">
    <source>
        <dbReference type="SMART" id="SM00446"/>
    </source>
</evidence>
<accession>A0A0D1X268</accession>
<dbReference type="SMART" id="SM00446">
    <property type="entry name" value="LRRcap"/>
    <property type="match status" value="1"/>
</dbReference>
<dbReference type="PANTHER" id="PTHR46652:SF3">
    <property type="entry name" value="LEUCINE-RICH REPEAT-CONTAINING PROTEIN 9"/>
    <property type="match status" value="1"/>
</dbReference>
<gene>
    <name evidence="4" type="ORF">PV11_03765</name>
</gene>
<dbReference type="PANTHER" id="PTHR46652">
    <property type="entry name" value="LEUCINE-RICH REPEAT AND IQ DOMAIN-CONTAINING PROTEIN 1-RELATED"/>
    <property type="match status" value="1"/>
</dbReference>
<evidence type="ECO:0000313" key="5">
    <source>
        <dbReference type="Proteomes" id="UP000053599"/>
    </source>
</evidence>
<dbReference type="EMBL" id="KN846952">
    <property type="protein sequence ID" value="KIV81591.1"/>
    <property type="molecule type" value="Genomic_DNA"/>
</dbReference>
<organism evidence="4 5">
    <name type="scientific">Exophiala sideris</name>
    <dbReference type="NCBI Taxonomy" id="1016849"/>
    <lineage>
        <taxon>Eukaryota</taxon>
        <taxon>Fungi</taxon>
        <taxon>Dikarya</taxon>
        <taxon>Ascomycota</taxon>
        <taxon>Pezizomycotina</taxon>
        <taxon>Eurotiomycetes</taxon>
        <taxon>Chaetothyriomycetidae</taxon>
        <taxon>Chaetothyriales</taxon>
        <taxon>Herpotrichiellaceae</taxon>
        <taxon>Exophiala</taxon>
    </lineage>
</organism>
<dbReference type="SMART" id="SM00365">
    <property type="entry name" value="LRR_SD22"/>
    <property type="match status" value="9"/>
</dbReference>
<name>A0A0D1X268_9EURO</name>
<sequence length="451" mass="51262">MLAWPPPTTTFLSQTYLNHSHATESLTHAVLASLSLTVFLHWRRLVLLRPESLCLNILPRVMADKADGKDQALETNGGHDGDQEPQHTHIELLPSDVAHNHSSAPLVNSSGWDGKLRMPPRHAVLTNPEILSDPEYSDPEAPPVDEIEADEDLLDDYSTDTEDIDLVHLRISSIPALKLERFPSVKRICLRQNAITSIALPENWGEALEELDLYDNLISHLKGLENLKNLTNLDLSFNKIKHIKNVNHLQKLTQLYFVQNRISRIENLEGLTSLTEIELGANRIREIENLEPLHQLQELWLGKNKITEIKNLSTLKNLRLLDLKSNRLTSITGLEDLTNLEELYVSHNAITEITPSTFANNSKVRVLDISNNQIAHLENISHLKDLEEMWASSNRLADFREVERELADKKNLETVYFEMNPLQLSAPAVYRNKVRLALPQVKQIDATFVRV</sequence>
<dbReference type="FunFam" id="3.80.10.10:FF:000446">
    <property type="entry name" value="Protein phosphatase 1 regulatory subunit SDS22"/>
    <property type="match status" value="1"/>
</dbReference>
<dbReference type="Pfam" id="PF13855">
    <property type="entry name" value="LRR_8"/>
    <property type="match status" value="1"/>
</dbReference>
<keyword evidence="1" id="KW-0433">Leucine-rich repeat</keyword>
<dbReference type="HOGENOM" id="CLU_044236_0_1_1"/>
<dbReference type="InterPro" id="IPR032675">
    <property type="entry name" value="LRR_dom_sf"/>
</dbReference>
<dbReference type="SUPFAM" id="SSF52058">
    <property type="entry name" value="L domain-like"/>
    <property type="match status" value="1"/>
</dbReference>
<reference evidence="4 5" key="1">
    <citation type="submission" date="2015-01" db="EMBL/GenBank/DDBJ databases">
        <title>The Genome Sequence of Exophiala sideris CBS121828.</title>
        <authorList>
            <consortium name="The Broad Institute Genomics Platform"/>
            <person name="Cuomo C."/>
            <person name="de Hoog S."/>
            <person name="Gorbushina A."/>
            <person name="Stielow B."/>
            <person name="Teixiera M."/>
            <person name="Abouelleil A."/>
            <person name="Chapman S.B."/>
            <person name="Priest M."/>
            <person name="Young S.K."/>
            <person name="Wortman J."/>
            <person name="Nusbaum C."/>
            <person name="Birren B."/>
        </authorList>
    </citation>
    <scope>NUCLEOTIDE SEQUENCE [LARGE SCALE GENOMIC DNA]</scope>
    <source>
        <strain evidence="4 5">CBS 121828</strain>
    </source>
</reference>
<dbReference type="InterPro" id="IPR050836">
    <property type="entry name" value="SDS22/Internalin_LRR"/>
</dbReference>
<dbReference type="InterPro" id="IPR001611">
    <property type="entry name" value="Leu-rich_rpt"/>
</dbReference>
<dbReference type="Gene3D" id="3.80.10.10">
    <property type="entry name" value="Ribonuclease Inhibitor"/>
    <property type="match status" value="2"/>
</dbReference>
<keyword evidence="2" id="KW-0677">Repeat</keyword>
<dbReference type="STRING" id="1016849.A0A0D1X268"/>
<dbReference type="InterPro" id="IPR025875">
    <property type="entry name" value="Leu-rich_rpt_4"/>
</dbReference>
<dbReference type="AlphaFoldDB" id="A0A0D1X268"/>
<proteinExistence type="predicted"/>
<dbReference type="InterPro" id="IPR003591">
    <property type="entry name" value="Leu-rich_rpt_typical-subtyp"/>
</dbReference>
<evidence type="ECO:0000256" key="2">
    <source>
        <dbReference type="ARBA" id="ARBA00022737"/>
    </source>
</evidence>
<protein>
    <recommendedName>
        <fullName evidence="3">U2A'/phosphoprotein 32 family A C-terminal domain-containing protein</fullName>
    </recommendedName>
</protein>
<evidence type="ECO:0000256" key="1">
    <source>
        <dbReference type="ARBA" id="ARBA00022614"/>
    </source>
</evidence>
<dbReference type="Pfam" id="PF12799">
    <property type="entry name" value="LRR_4"/>
    <property type="match status" value="2"/>
</dbReference>
<evidence type="ECO:0000313" key="4">
    <source>
        <dbReference type="EMBL" id="KIV81591.1"/>
    </source>
</evidence>
<dbReference type="InterPro" id="IPR003603">
    <property type="entry name" value="U2A'_phosphoprotein32A_C"/>
</dbReference>